<sequence length="91" mass="10843">KLENVSPNENFEDKLHFFKGKIKTIDVRQLEMPEPMTTILQELELLQQGHALFVEHKKVPQFLLPELKARNFEILYKKLSDNHLQLIIYKN</sequence>
<protein>
    <recommendedName>
        <fullName evidence="1">DUF2249 domain-containing protein</fullName>
    </recommendedName>
</protein>
<accession>A0A3B0UXD6</accession>
<feature type="non-terminal residue" evidence="2">
    <location>
        <position position="1"/>
    </location>
</feature>
<reference evidence="2" key="1">
    <citation type="submission" date="2018-06" db="EMBL/GenBank/DDBJ databases">
        <authorList>
            <person name="Zhirakovskaya E."/>
        </authorList>
    </citation>
    <scope>NUCLEOTIDE SEQUENCE</scope>
</reference>
<evidence type="ECO:0000259" key="1">
    <source>
        <dbReference type="Pfam" id="PF10006"/>
    </source>
</evidence>
<proteinExistence type="predicted"/>
<gene>
    <name evidence="2" type="ORF">MNBD_BACTEROID04-2038</name>
</gene>
<organism evidence="2">
    <name type="scientific">hydrothermal vent metagenome</name>
    <dbReference type="NCBI Taxonomy" id="652676"/>
    <lineage>
        <taxon>unclassified sequences</taxon>
        <taxon>metagenomes</taxon>
        <taxon>ecological metagenomes</taxon>
    </lineage>
</organism>
<feature type="domain" description="DUF2249" evidence="1">
    <location>
        <begin position="24"/>
        <end position="86"/>
    </location>
</feature>
<dbReference type="EMBL" id="UOER01000281">
    <property type="protein sequence ID" value="VAW24594.1"/>
    <property type="molecule type" value="Genomic_DNA"/>
</dbReference>
<dbReference type="AlphaFoldDB" id="A0A3B0UXD6"/>
<dbReference type="SUPFAM" id="SSF64307">
    <property type="entry name" value="SirA-like"/>
    <property type="match status" value="1"/>
</dbReference>
<dbReference type="InterPro" id="IPR018720">
    <property type="entry name" value="DUF2249"/>
</dbReference>
<evidence type="ECO:0000313" key="2">
    <source>
        <dbReference type="EMBL" id="VAW24594.1"/>
    </source>
</evidence>
<dbReference type="Pfam" id="PF10006">
    <property type="entry name" value="DUF2249"/>
    <property type="match status" value="1"/>
</dbReference>
<name>A0A3B0UXD6_9ZZZZ</name>
<dbReference type="InterPro" id="IPR036868">
    <property type="entry name" value="TusA-like_sf"/>
</dbReference>